<organism evidence="1 2">
    <name type="scientific">Roseofilum reptotaenium AO1-A</name>
    <dbReference type="NCBI Taxonomy" id="1925591"/>
    <lineage>
        <taxon>Bacteria</taxon>
        <taxon>Bacillati</taxon>
        <taxon>Cyanobacteriota</taxon>
        <taxon>Cyanophyceae</taxon>
        <taxon>Desertifilales</taxon>
        <taxon>Desertifilaceae</taxon>
        <taxon>Roseofilum</taxon>
    </lineage>
</organism>
<protein>
    <submittedName>
        <fullName evidence="1">Uncharacterized protein</fullName>
    </submittedName>
</protein>
<dbReference type="Proteomes" id="UP000183940">
    <property type="component" value="Unassembled WGS sequence"/>
</dbReference>
<dbReference type="EMBL" id="MLAW01000077">
    <property type="protein sequence ID" value="OJJ14673.1"/>
    <property type="molecule type" value="Genomic_DNA"/>
</dbReference>
<accession>A0A1L9QJP2</accession>
<name>A0A1L9QJP2_9CYAN</name>
<keyword evidence="2" id="KW-1185">Reference proteome</keyword>
<proteinExistence type="predicted"/>
<reference evidence="1" key="1">
    <citation type="submission" date="2016-10" db="EMBL/GenBank/DDBJ databases">
        <title>CRISPR-Cas defence system in Roseofilum reptotaenium: evidence of a bacteriophage-cyanobacterium arms race in the coral black band disease.</title>
        <authorList>
            <person name="Buerger P."/>
            <person name="Wood-Charlson E.M."/>
            <person name="Weynberg K.D."/>
            <person name="Willis B."/>
            <person name="Van Oppen M.J."/>
        </authorList>
    </citation>
    <scope>NUCLEOTIDE SEQUENCE [LARGE SCALE GENOMIC DNA]</scope>
    <source>
        <strain evidence="1">AO1-A</strain>
    </source>
</reference>
<dbReference type="AlphaFoldDB" id="A0A1L9QJP2"/>
<comment type="caution">
    <text evidence="1">The sequence shown here is derived from an EMBL/GenBank/DDBJ whole genome shotgun (WGS) entry which is preliminary data.</text>
</comment>
<sequence>MGEGEETGFLQRYAIATQQQKPGFCCWVGAVNVQNDNRETLYNLKFSSLLNTVNPLAIA</sequence>
<evidence type="ECO:0000313" key="2">
    <source>
        <dbReference type="Proteomes" id="UP000183940"/>
    </source>
</evidence>
<gene>
    <name evidence="1" type="ORF">BI308_24885</name>
</gene>
<evidence type="ECO:0000313" key="1">
    <source>
        <dbReference type="EMBL" id="OJJ14673.1"/>
    </source>
</evidence>